<dbReference type="AlphaFoldDB" id="A0A8V0ZD76"/>
<dbReference type="GO" id="GO:0005886">
    <property type="term" value="C:plasma membrane"/>
    <property type="evidence" value="ECO:0007669"/>
    <property type="project" value="UniProtKB-SubCell"/>
</dbReference>
<reference evidence="13" key="1">
    <citation type="submission" date="2020-11" db="EMBL/GenBank/DDBJ databases">
        <title>Gallus gallus (Chicken) genome, bGalGal1, GRCg7b, maternal haplotype autosomes + Z &amp; W.</title>
        <authorList>
            <person name="Warren W."/>
            <person name="Formenti G."/>
            <person name="Fedrigo O."/>
            <person name="Haase B."/>
            <person name="Mountcastle J."/>
            <person name="Balacco J."/>
            <person name="Tracey A."/>
            <person name="Schneider V."/>
            <person name="Okimoto R."/>
            <person name="Cheng H."/>
            <person name="Hawken R."/>
            <person name="Howe K."/>
            <person name="Jarvis E.D."/>
        </authorList>
    </citation>
    <scope>NUCLEOTIDE SEQUENCE [LARGE SCALE GENOMIC DNA]</scope>
    <source>
        <strain evidence="13">Broiler</strain>
    </source>
</reference>
<dbReference type="PANTHER" id="PTHR24037:SF10">
    <property type="entry name" value="MUCIN-13"/>
    <property type="match status" value="1"/>
</dbReference>
<feature type="domain" description="EGF-like" evidence="12">
    <location>
        <begin position="323"/>
        <end position="336"/>
    </location>
</feature>
<proteinExistence type="evidence at protein level"/>
<dbReference type="RefSeq" id="XP_003641633.3">
    <property type="nucleotide sequence ID" value="XM_003641585.6"/>
</dbReference>
<dbReference type="Ensembl" id="ENSGALT00010048574.1">
    <property type="protein sequence ID" value="ENSGALP00010028665.1"/>
    <property type="gene ID" value="ENSGALG00010020087.1"/>
</dbReference>
<protein>
    <submittedName>
        <fullName evidence="13">Mucin 13, cell surface associated</fullName>
    </submittedName>
</protein>
<evidence type="ECO:0000256" key="5">
    <source>
        <dbReference type="ARBA" id="ARBA00022737"/>
    </source>
</evidence>
<gene>
    <name evidence="13" type="primary">MUC13</name>
</gene>
<dbReference type="FunCoup" id="A0A8V0ZD76">
    <property type="interactions" value="5"/>
</dbReference>
<dbReference type="InterPro" id="IPR000742">
    <property type="entry name" value="EGF"/>
</dbReference>
<dbReference type="CTD" id="56667"/>
<feature type="region of interest" description="Disordered" evidence="9">
    <location>
        <begin position="570"/>
        <end position="620"/>
    </location>
</feature>
<dbReference type="OrthoDB" id="8938333at2759"/>
<dbReference type="PROSITE" id="PS01186">
    <property type="entry name" value="EGF_2"/>
    <property type="match status" value="1"/>
</dbReference>
<dbReference type="GeneID" id="100859223"/>
<evidence type="ECO:0000256" key="3">
    <source>
        <dbReference type="ARBA" id="ARBA00022536"/>
    </source>
</evidence>
<dbReference type="PANTHER" id="PTHR24037">
    <property type="entry name" value="HEART DEVELOPMENT PROTEIN WITH EGF-LIKE DOMAINS 1"/>
    <property type="match status" value="1"/>
</dbReference>
<evidence type="ECO:0000256" key="1">
    <source>
        <dbReference type="ARBA" id="ARBA00004236"/>
    </source>
</evidence>
<keyword evidence="6 10" id="KW-0472">Membrane</keyword>
<keyword evidence="2" id="KW-1003">Cell membrane</keyword>
<evidence type="ECO:0000259" key="12">
    <source>
        <dbReference type="PROSITE" id="PS01186"/>
    </source>
</evidence>
<evidence type="ECO:0000256" key="10">
    <source>
        <dbReference type="SAM" id="Phobius"/>
    </source>
</evidence>
<feature type="signal peptide" evidence="11">
    <location>
        <begin position="1"/>
        <end position="20"/>
    </location>
</feature>
<feature type="compositionally biased region" description="Polar residues" evidence="9">
    <location>
        <begin position="46"/>
        <end position="271"/>
    </location>
</feature>
<feature type="compositionally biased region" description="Low complexity" evidence="9">
    <location>
        <begin position="20"/>
        <end position="32"/>
    </location>
</feature>
<dbReference type="OMA" id="LICYITV"/>
<keyword evidence="14" id="KW-1185">Reference proteome</keyword>
<comment type="subcellular location">
    <subcellularLocation>
        <location evidence="1">Cell membrane</location>
    </subcellularLocation>
</comment>
<evidence type="ECO:0000313" key="13">
    <source>
        <dbReference type="Ensembl" id="ENSGALP00010028665.1"/>
    </source>
</evidence>
<evidence type="ECO:0000256" key="2">
    <source>
        <dbReference type="ARBA" id="ARBA00022475"/>
    </source>
</evidence>
<evidence type="ECO:0000256" key="11">
    <source>
        <dbReference type="SAM" id="SignalP"/>
    </source>
</evidence>
<feature type="chain" id="PRO_5036497312" evidence="11">
    <location>
        <begin position="21"/>
        <end position="647"/>
    </location>
</feature>
<keyword evidence="8" id="KW-0325">Glycoprotein</keyword>
<accession>A0A8V0ZD76</accession>
<keyword evidence="7" id="KW-1015">Disulfide bond</keyword>
<name>A0A8V0ZD76_CHICK</name>
<keyword evidence="15" id="KW-1267">Proteomics identification</keyword>
<evidence type="ECO:0007829" key="15">
    <source>
        <dbReference type="PeptideAtlas" id="A0A8V0ZD76"/>
    </source>
</evidence>
<organism evidence="13 14">
    <name type="scientific">Gallus gallus</name>
    <name type="common">Chicken</name>
    <dbReference type="NCBI Taxonomy" id="9031"/>
    <lineage>
        <taxon>Eukaryota</taxon>
        <taxon>Metazoa</taxon>
        <taxon>Chordata</taxon>
        <taxon>Craniata</taxon>
        <taxon>Vertebrata</taxon>
        <taxon>Euteleostomi</taxon>
        <taxon>Archelosauria</taxon>
        <taxon>Archosauria</taxon>
        <taxon>Dinosauria</taxon>
        <taxon>Saurischia</taxon>
        <taxon>Theropoda</taxon>
        <taxon>Coelurosauria</taxon>
        <taxon>Aves</taxon>
        <taxon>Neognathae</taxon>
        <taxon>Galloanserae</taxon>
        <taxon>Galliformes</taxon>
        <taxon>Phasianidae</taxon>
        <taxon>Phasianinae</taxon>
        <taxon>Gallus</taxon>
    </lineage>
</organism>
<reference evidence="13" key="2">
    <citation type="submission" date="2025-08" db="UniProtKB">
        <authorList>
            <consortium name="Ensembl"/>
        </authorList>
    </citation>
    <scope>IDENTIFICATION</scope>
    <source>
        <strain evidence="13">broiler</strain>
    </source>
</reference>
<sequence length="647" mass="67548">MGRCMFFTVLLCLVLSLSEGTTSTIPESSSTIAAVQPGEGNESEATENSTASPPSPLATGNESKATENSTASPPSPVATGNESARTDNSTVTPSSPVTAGNESAGTENSTATPSSPVTAGNESAGTENSTATPSSPVTAGNESAGTENSTATPSSPVTAGNESAGTENSTATTSSPVTAGNESAGTENSTATPSSPVTAGNESAGTENSTATPSSPVTAGNESAGTENSTATPSSPVTAGNESAGTENSTVTPSSPVTAGNESAGTENSTVTPSSPVTAGGTSTTTLETSTTSPTPAPEELCKPNPCGGRLSTCVPLNTTHICQCPYGFYYYNNNCYTGKVFPGIITLEQMLSNIDVNSAEYERMVQNITEFFKDAFENMADYKQTVIVKVDFEKIAPGTRSANYLVNVTVMNIFTENTNATYAEVQKAVRTAADNLNYVHQYANTTQCAVYPCDDATTICEDGTYPACVCKKDFTKTAWDTYSCSGCADCSAEANKFCDRQSGIPECKCMDNFKADGGRCVRCPVGYSGENCENNKELILIIVGTVFGAIILCLVVAVSVVSVRAKHSHDPEKKRLIKPGNSNSNNSEETRIFPRVQTTSGHANPGYQPNNPYEVHSSSRGDFVEKDYDDLYEISRQPEGFRMQRR</sequence>
<dbReference type="GeneTree" id="ENSGT00940000154419"/>
<dbReference type="KEGG" id="gga:100859223"/>
<feature type="compositionally biased region" description="Polar residues" evidence="9">
    <location>
        <begin position="597"/>
        <end position="617"/>
    </location>
</feature>
<feature type="region of interest" description="Disordered" evidence="9">
    <location>
        <begin position="20"/>
        <end position="300"/>
    </location>
</feature>
<keyword evidence="10" id="KW-1133">Transmembrane helix</keyword>
<evidence type="ECO:0000256" key="4">
    <source>
        <dbReference type="ARBA" id="ARBA00022729"/>
    </source>
</evidence>
<dbReference type="GlyGen" id="A0A8V0ZD76">
    <property type="glycosylation" value="10 sites"/>
</dbReference>
<keyword evidence="4 11" id="KW-0732">Signal</keyword>
<evidence type="ECO:0000256" key="9">
    <source>
        <dbReference type="SAM" id="MobiDB-lite"/>
    </source>
</evidence>
<evidence type="ECO:0000256" key="6">
    <source>
        <dbReference type="ARBA" id="ARBA00023136"/>
    </source>
</evidence>
<evidence type="ECO:0000256" key="7">
    <source>
        <dbReference type="ARBA" id="ARBA00023157"/>
    </source>
</evidence>
<dbReference type="Proteomes" id="UP000000539">
    <property type="component" value="Chromosome 7"/>
</dbReference>
<feature type="compositionally biased region" description="Low complexity" evidence="9">
    <location>
        <begin position="272"/>
        <end position="294"/>
    </location>
</feature>
<reference evidence="13" key="3">
    <citation type="submission" date="2025-09" db="UniProtKB">
        <authorList>
            <consortium name="Ensembl"/>
        </authorList>
    </citation>
    <scope>IDENTIFICATION</scope>
    <source>
        <strain evidence="13">broiler</strain>
    </source>
</reference>
<keyword evidence="10" id="KW-0812">Transmembrane</keyword>
<keyword evidence="3" id="KW-0245">EGF-like domain</keyword>
<keyword evidence="5" id="KW-0677">Repeat</keyword>
<evidence type="ECO:0000256" key="8">
    <source>
        <dbReference type="ARBA" id="ARBA00023180"/>
    </source>
</evidence>
<evidence type="ECO:0000313" key="14">
    <source>
        <dbReference type="Proteomes" id="UP000000539"/>
    </source>
</evidence>
<feature type="transmembrane region" description="Helical" evidence="10">
    <location>
        <begin position="539"/>
        <end position="566"/>
    </location>
</feature>